<organism evidence="1 2">
    <name type="scientific">Mikania micrantha</name>
    <name type="common">bitter vine</name>
    <dbReference type="NCBI Taxonomy" id="192012"/>
    <lineage>
        <taxon>Eukaryota</taxon>
        <taxon>Viridiplantae</taxon>
        <taxon>Streptophyta</taxon>
        <taxon>Embryophyta</taxon>
        <taxon>Tracheophyta</taxon>
        <taxon>Spermatophyta</taxon>
        <taxon>Magnoliopsida</taxon>
        <taxon>eudicotyledons</taxon>
        <taxon>Gunneridae</taxon>
        <taxon>Pentapetalae</taxon>
        <taxon>asterids</taxon>
        <taxon>campanulids</taxon>
        <taxon>Asterales</taxon>
        <taxon>Asteraceae</taxon>
        <taxon>Asteroideae</taxon>
        <taxon>Heliantheae alliance</taxon>
        <taxon>Eupatorieae</taxon>
        <taxon>Mikania</taxon>
    </lineage>
</organism>
<dbReference type="PANTHER" id="PTHR13182:SF24">
    <property type="entry name" value="ZINC FINGER PROTEIN-RELATED"/>
    <property type="match status" value="1"/>
</dbReference>
<evidence type="ECO:0000313" key="2">
    <source>
        <dbReference type="Proteomes" id="UP000326396"/>
    </source>
</evidence>
<protein>
    <submittedName>
        <fullName evidence="1">Uncharacterized protein</fullName>
    </submittedName>
</protein>
<proteinExistence type="predicted"/>
<dbReference type="EMBL" id="SZYD01000014">
    <property type="protein sequence ID" value="KAD4177950.1"/>
    <property type="molecule type" value="Genomic_DNA"/>
</dbReference>
<comment type="caution">
    <text evidence="1">The sequence shown here is derived from an EMBL/GenBank/DDBJ whole genome shotgun (WGS) entry which is preliminary data.</text>
</comment>
<reference evidence="1 2" key="1">
    <citation type="submission" date="2019-05" db="EMBL/GenBank/DDBJ databases">
        <title>Mikania micrantha, genome provides insights into the molecular mechanism of rapid growth.</title>
        <authorList>
            <person name="Liu B."/>
        </authorList>
    </citation>
    <scope>NUCLEOTIDE SEQUENCE [LARGE SCALE GENOMIC DNA]</scope>
    <source>
        <strain evidence="1">NLD-2019</strain>
        <tissue evidence="1">Leaf</tissue>
    </source>
</reference>
<dbReference type="GO" id="GO:0042273">
    <property type="term" value="P:ribosomal large subunit biogenesis"/>
    <property type="evidence" value="ECO:0007669"/>
    <property type="project" value="TreeGrafter"/>
</dbReference>
<dbReference type="OrthoDB" id="1741072at2759"/>
<gene>
    <name evidence="1" type="ORF">E3N88_26541</name>
</gene>
<dbReference type="PANTHER" id="PTHR13182">
    <property type="entry name" value="ZINC FINGER PROTEIN 622"/>
    <property type="match status" value="1"/>
</dbReference>
<dbReference type="Proteomes" id="UP000326396">
    <property type="component" value="Linkage Group LG4"/>
</dbReference>
<sequence>MYSGTLHKSDEVFNWVPGVTEALFIARQSTIAEEKSKLNGPPMLYTCRLRGKWYRSAKAHARHLKSRTHTMHASQIGHEDNSSIIIKPLSPRIVKKSPQKKEEFDEYMNALRDHITFMTMLVKF</sequence>
<dbReference type="InterPro" id="IPR040025">
    <property type="entry name" value="Znf622/Rei1/Reh1"/>
</dbReference>
<dbReference type="AlphaFoldDB" id="A0A5N6MV85"/>
<evidence type="ECO:0000313" key="1">
    <source>
        <dbReference type="EMBL" id="KAD4177950.1"/>
    </source>
</evidence>
<dbReference type="GO" id="GO:0030687">
    <property type="term" value="C:preribosome, large subunit precursor"/>
    <property type="evidence" value="ECO:0007669"/>
    <property type="project" value="TreeGrafter"/>
</dbReference>
<accession>A0A5N6MV85</accession>
<keyword evidence="2" id="KW-1185">Reference proteome</keyword>
<name>A0A5N6MV85_9ASTR</name>